<dbReference type="EMBL" id="BPLQ01008142">
    <property type="protein sequence ID" value="GIY35169.1"/>
    <property type="molecule type" value="Genomic_DNA"/>
</dbReference>
<protein>
    <submittedName>
        <fullName evidence="1">Uncharacterized protein</fullName>
    </submittedName>
</protein>
<comment type="caution">
    <text evidence="1">The sequence shown here is derived from an EMBL/GenBank/DDBJ whole genome shotgun (WGS) entry which is preliminary data.</text>
</comment>
<reference evidence="1 2" key="1">
    <citation type="submission" date="2021-06" db="EMBL/GenBank/DDBJ databases">
        <title>Caerostris darwini draft genome.</title>
        <authorList>
            <person name="Kono N."/>
            <person name="Arakawa K."/>
        </authorList>
    </citation>
    <scope>NUCLEOTIDE SEQUENCE [LARGE SCALE GENOMIC DNA]</scope>
</reference>
<keyword evidence="2" id="KW-1185">Reference proteome</keyword>
<accession>A0AAV4SQB5</accession>
<proteinExistence type="predicted"/>
<dbReference type="Proteomes" id="UP001054837">
    <property type="component" value="Unassembled WGS sequence"/>
</dbReference>
<gene>
    <name evidence="1" type="ORF">CDAR_207141</name>
</gene>
<evidence type="ECO:0000313" key="2">
    <source>
        <dbReference type="Proteomes" id="UP001054837"/>
    </source>
</evidence>
<sequence>MSLQSDRVFLLKVIALSGENRKKEHIRDEGRRGYHEGDEIMSSPGCHSVLDAQESVERTSYLTLVVETELTLEVRDVTGHVDHCFYPMHKKVTDLLHREGRYEATQGFHGLFLDSTTVAKGTAKKGKTRISRNCIHSLKAVSFTSFLI</sequence>
<name>A0AAV4SQB5_9ARAC</name>
<dbReference type="AlphaFoldDB" id="A0AAV4SQB5"/>
<evidence type="ECO:0000313" key="1">
    <source>
        <dbReference type="EMBL" id="GIY35169.1"/>
    </source>
</evidence>
<organism evidence="1 2">
    <name type="scientific">Caerostris darwini</name>
    <dbReference type="NCBI Taxonomy" id="1538125"/>
    <lineage>
        <taxon>Eukaryota</taxon>
        <taxon>Metazoa</taxon>
        <taxon>Ecdysozoa</taxon>
        <taxon>Arthropoda</taxon>
        <taxon>Chelicerata</taxon>
        <taxon>Arachnida</taxon>
        <taxon>Araneae</taxon>
        <taxon>Araneomorphae</taxon>
        <taxon>Entelegynae</taxon>
        <taxon>Araneoidea</taxon>
        <taxon>Araneidae</taxon>
        <taxon>Caerostris</taxon>
    </lineage>
</organism>